<feature type="coiled-coil region" evidence="1">
    <location>
        <begin position="112"/>
        <end position="174"/>
    </location>
</feature>
<evidence type="ECO:0000256" key="2">
    <source>
        <dbReference type="SAM" id="MobiDB-lite"/>
    </source>
</evidence>
<keyword evidence="3" id="KW-0812">Transmembrane</keyword>
<dbReference type="InterPro" id="IPR007470">
    <property type="entry name" value="HemX"/>
</dbReference>
<feature type="transmembrane region" description="Helical" evidence="3">
    <location>
        <begin position="70"/>
        <end position="90"/>
    </location>
</feature>
<keyword evidence="4" id="KW-0489">Methyltransferase</keyword>
<keyword evidence="5" id="KW-1185">Reference proteome</keyword>
<protein>
    <submittedName>
        <fullName evidence="4">Uroporphyrinogen-III C-methyltransferase</fullName>
        <ecNumber evidence="4">2.1.1.107</ecNumber>
    </submittedName>
</protein>
<name>A0ABV3SAD7_9GAMM</name>
<reference evidence="4 5" key="1">
    <citation type="submission" date="2024-02" db="EMBL/GenBank/DDBJ databases">
        <title>New especies of Spiribacter isolated from saline water.</title>
        <authorList>
            <person name="Leon M.J."/>
            <person name="De La Haba R."/>
            <person name="Sanchez-Porro C."/>
            <person name="Ventosa A."/>
        </authorList>
    </citation>
    <scope>NUCLEOTIDE SEQUENCE [LARGE SCALE GENOMIC DNA]</scope>
    <source>
        <strain evidence="5">ag22IC4-227</strain>
    </source>
</reference>
<sequence length="406" mass="43432">MTEKDKDSEEPTTGNGPLSEDTEGQRSADDSRPVSASVDDGAGGNGGDVGERAEPAPTPSPKGRSAGRGALVIAVFVALLAAAGGGYLYLQVQSLADAQSGLAERSELQALADEQQSDLGELNGRITNLNEALESRLQSLARLENRMADQVSARKELADRVDQLYRRMQSETDDWRVAEASYLARMALHRVRFNGDIAGALEALESADILLSGLGGMGIDRREAIGEAVDRLLAVDRVDMVAINRGLDRVADQLDDLPLAAGVTEFEQDAADSAGSGAETSADGGWQSRLERARERLLEGLGGLVTVSRDRQVEPLPEPESRFLLQQNLLLQIESARLAALRGEPATYRDALQRVDDWVAAYFDSASPMVSAVRERLDGLMQEPVKVETPDIAGVLSPVLDGSSEP</sequence>
<organism evidence="4 5">
    <name type="scientific">Spiribacter onubensis</name>
    <dbReference type="NCBI Taxonomy" id="3122420"/>
    <lineage>
        <taxon>Bacteria</taxon>
        <taxon>Pseudomonadati</taxon>
        <taxon>Pseudomonadota</taxon>
        <taxon>Gammaproteobacteria</taxon>
        <taxon>Chromatiales</taxon>
        <taxon>Ectothiorhodospiraceae</taxon>
        <taxon>Spiribacter</taxon>
    </lineage>
</organism>
<keyword evidence="1" id="KW-0175">Coiled coil</keyword>
<feature type="compositionally biased region" description="Basic and acidic residues" evidence="2">
    <location>
        <begin position="23"/>
        <end position="32"/>
    </location>
</feature>
<evidence type="ECO:0000313" key="5">
    <source>
        <dbReference type="Proteomes" id="UP001556653"/>
    </source>
</evidence>
<accession>A0ABV3SAD7</accession>
<gene>
    <name evidence="4" type="ORF">V6X64_08900</name>
</gene>
<comment type="caution">
    <text evidence="4">The sequence shown here is derived from an EMBL/GenBank/DDBJ whole genome shotgun (WGS) entry which is preliminary data.</text>
</comment>
<dbReference type="PANTHER" id="PTHR38043">
    <property type="entry name" value="PROTEIN HEMX"/>
    <property type="match status" value="1"/>
</dbReference>
<evidence type="ECO:0000256" key="3">
    <source>
        <dbReference type="SAM" id="Phobius"/>
    </source>
</evidence>
<keyword evidence="3" id="KW-0472">Membrane</keyword>
<dbReference type="Pfam" id="PF04375">
    <property type="entry name" value="HemX"/>
    <property type="match status" value="1"/>
</dbReference>
<keyword evidence="3" id="KW-1133">Transmembrane helix</keyword>
<evidence type="ECO:0000256" key="1">
    <source>
        <dbReference type="SAM" id="Coils"/>
    </source>
</evidence>
<dbReference type="RefSeq" id="WP_367967631.1">
    <property type="nucleotide sequence ID" value="NZ_JBAKFJ010000001.1"/>
</dbReference>
<dbReference type="PANTHER" id="PTHR38043:SF1">
    <property type="entry name" value="PROTEIN HEMX"/>
    <property type="match status" value="1"/>
</dbReference>
<proteinExistence type="predicted"/>
<evidence type="ECO:0000313" key="4">
    <source>
        <dbReference type="EMBL" id="MEX0387107.1"/>
    </source>
</evidence>
<keyword evidence="4" id="KW-0808">Transferase</keyword>
<dbReference type="EMBL" id="JBAKFJ010000001">
    <property type="protein sequence ID" value="MEX0387107.1"/>
    <property type="molecule type" value="Genomic_DNA"/>
</dbReference>
<dbReference type="GO" id="GO:0004851">
    <property type="term" value="F:uroporphyrin-III C-methyltransferase activity"/>
    <property type="evidence" value="ECO:0007669"/>
    <property type="project" value="UniProtKB-EC"/>
</dbReference>
<feature type="region of interest" description="Disordered" evidence="2">
    <location>
        <begin position="1"/>
        <end position="66"/>
    </location>
</feature>
<dbReference type="EC" id="2.1.1.107" evidence="4"/>
<feature type="region of interest" description="Disordered" evidence="2">
    <location>
        <begin position="268"/>
        <end position="287"/>
    </location>
</feature>
<dbReference type="Proteomes" id="UP001556653">
    <property type="component" value="Unassembled WGS sequence"/>
</dbReference>
<dbReference type="GO" id="GO:0032259">
    <property type="term" value="P:methylation"/>
    <property type="evidence" value="ECO:0007669"/>
    <property type="project" value="UniProtKB-KW"/>
</dbReference>